<dbReference type="InParanoid" id="A0A200R9H3"/>
<evidence type="ECO:0000259" key="1">
    <source>
        <dbReference type="Pfam" id="PF03101"/>
    </source>
</evidence>
<organism evidence="2 3">
    <name type="scientific">Macleaya cordata</name>
    <name type="common">Five-seeded plume-poppy</name>
    <name type="synonym">Bocconia cordata</name>
    <dbReference type="NCBI Taxonomy" id="56857"/>
    <lineage>
        <taxon>Eukaryota</taxon>
        <taxon>Viridiplantae</taxon>
        <taxon>Streptophyta</taxon>
        <taxon>Embryophyta</taxon>
        <taxon>Tracheophyta</taxon>
        <taxon>Spermatophyta</taxon>
        <taxon>Magnoliopsida</taxon>
        <taxon>Ranunculales</taxon>
        <taxon>Papaveraceae</taxon>
        <taxon>Papaveroideae</taxon>
        <taxon>Macleaya</taxon>
    </lineage>
</organism>
<evidence type="ECO:0000313" key="2">
    <source>
        <dbReference type="EMBL" id="OVA19379.1"/>
    </source>
</evidence>
<gene>
    <name evidence="2" type="ORF">BVC80_7441g6</name>
</gene>
<evidence type="ECO:0000313" key="3">
    <source>
        <dbReference type="Proteomes" id="UP000195402"/>
    </source>
</evidence>
<accession>A0A200R9H3</accession>
<name>A0A200R9H3_MACCD</name>
<dbReference type="OMA" id="MTMEHRE"/>
<dbReference type="PANTHER" id="PTHR46328:SF27">
    <property type="entry name" value="OS12G0287500 PROTEIN"/>
    <property type="match status" value="1"/>
</dbReference>
<reference evidence="2 3" key="1">
    <citation type="journal article" date="2017" name="Mol. Plant">
        <title>The Genome of Medicinal Plant Macleaya cordata Provides New Insights into Benzylisoquinoline Alkaloids Metabolism.</title>
        <authorList>
            <person name="Liu X."/>
            <person name="Liu Y."/>
            <person name="Huang P."/>
            <person name="Ma Y."/>
            <person name="Qing Z."/>
            <person name="Tang Q."/>
            <person name="Cao H."/>
            <person name="Cheng P."/>
            <person name="Zheng Y."/>
            <person name="Yuan Z."/>
            <person name="Zhou Y."/>
            <person name="Liu J."/>
            <person name="Tang Z."/>
            <person name="Zhuo Y."/>
            <person name="Zhang Y."/>
            <person name="Yu L."/>
            <person name="Huang J."/>
            <person name="Yang P."/>
            <person name="Peng Q."/>
            <person name="Zhang J."/>
            <person name="Jiang W."/>
            <person name="Zhang Z."/>
            <person name="Lin K."/>
            <person name="Ro D.K."/>
            <person name="Chen X."/>
            <person name="Xiong X."/>
            <person name="Shang Y."/>
            <person name="Huang S."/>
            <person name="Zeng J."/>
        </authorList>
    </citation>
    <scope>NUCLEOTIDE SEQUENCE [LARGE SCALE GENOMIC DNA]</scope>
    <source>
        <strain evidence="3">cv. BLH2017</strain>
        <tissue evidence="2">Root</tissue>
    </source>
</reference>
<dbReference type="OrthoDB" id="1856215at2759"/>
<dbReference type="PANTHER" id="PTHR46328">
    <property type="entry name" value="FAR-RED IMPAIRED RESPONSIVE (FAR1) FAMILY PROTEIN-RELATED"/>
    <property type="match status" value="1"/>
</dbReference>
<comment type="caution">
    <text evidence="2">The sequence shown here is derived from an EMBL/GenBank/DDBJ whole genome shotgun (WGS) entry which is preliminary data.</text>
</comment>
<dbReference type="AlphaFoldDB" id="A0A200R9H3"/>
<dbReference type="Proteomes" id="UP000195402">
    <property type="component" value="Unassembled WGS sequence"/>
</dbReference>
<dbReference type="InterPro" id="IPR004330">
    <property type="entry name" value="FAR1_DNA_bnd_dom"/>
</dbReference>
<protein>
    <submittedName>
        <fullName evidence="2">FAR1 DNA binding domain</fullName>
    </submittedName>
</protein>
<dbReference type="STRING" id="56857.A0A200R9H3"/>
<dbReference type="EMBL" id="MVGT01000189">
    <property type="protein sequence ID" value="OVA19379.1"/>
    <property type="molecule type" value="Genomic_DNA"/>
</dbReference>
<sequence length="242" mass="28012">MASTSRQELELNRCDRGWEAETSNDHEASHSSENHEVLQCSIELAVPSVETLEPYLGMEFTSLEAARGFYEIYGTYMGFTIRNAHIRRSQKDNSIIGREFVCSKEGFRAKKLRNMEKKNLPPRPATREGCNARLRVKKDGGKWIVTGFVKEHSHELNASKIPRPDRLQMNASNDEDEKDKRIRELFQELQHEKKLHAACKRQLNMVVKYVEEHNQNLSLKVEVIVNNVKELESEVQDVPPHR</sequence>
<keyword evidence="3" id="KW-1185">Reference proteome</keyword>
<dbReference type="Pfam" id="PF03101">
    <property type="entry name" value="FAR1"/>
    <property type="match status" value="1"/>
</dbReference>
<proteinExistence type="predicted"/>
<feature type="domain" description="FAR1" evidence="1">
    <location>
        <begin position="69"/>
        <end position="157"/>
    </location>
</feature>